<dbReference type="PANTHER" id="PTHR35936:SF25">
    <property type="entry name" value="ABC TRANSPORTER SUBSTRATE-BINDING PROTEIN"/>
    <property type="match status" value="1"/>
</dbReference>
<protein>
    <submittedName>
        <fullName evidence="3">Transporter substrate-binding domain-containing protein</fullName>
    </submittedName>
</protein>
<dbReference type="Gene3D" id="3.40.190.10">
    <property type="entry name" value="Periplasmic binding protein-like II"/>
    <property type="match status" value="2"/>
</dbReference>
<dbReference type="Pfam" id="PF00497">
    <property type="entry name" value="SBP_bac_3"/>
    <property type="match status" value="1"/>
</dbReference>
<evidence type="ECO:0000313" key="4">
    <source>
        <dbReference type="Proteomes" id="UP001152321"/>
    </source>
</evidence>
<proteinExistence type="predicted"/>
<keyword evidence="4" id="KW-1185">Reference proteome</keyword>
<organism evidence="3 4">
    <name type="scientific">Bdellovibrio svalbardensis</name>
    <dbReference type="NCBI Taxonomy" id="2972972"/>
    <lineage>
        <taxon>Bacteria</taxon>
        <taxon>Pseudomonadati</taxon>
        <taxon>Bdellovibrionota</taxon>
        <taxon>Bdellovibrionia</taxon>
        <taxon>Bdellovibrionales</taxon>
        <taxon>Pseudobdellovibrionaceae</taxon>
        <taxon>Bdellovibrio</taxon>
    </lineage>
</organism>
<evidence type="ECO:0000256" key="1">
    <source>
        <dbReference type="ARBA" id="ARBA00022729"/>
    </source>
</evidence>
<dbReference type="PANTHER" id="PTHR35936">
    <property type="entry name" value="MEMBRANE-BOUND LYTIC MUREIN TRANSGLYCOSYLASE F"/>
    <property type="match status" value="1"/>
</dbReference>
<dbReference type="EMBL" id="JANRMI010000001">
    <property type="protein sequence ID" value="MDG0815543.1"/>
    <property type="molecule type" value="Genomic_DNA"/>
</dbReference>
<dbReference type="InterPro" id="IPR001638">
    <property type="entry name" value="Solute-binding_3/MltF_N"/>
</dbReference>
<keyword evidence="1" id="KW-0732">Signal</keyword>
<accession>A0ABT6DFC6</accession>
<sequence>MSLIFLVMTATGGFSNNTHAAAPLRVVVYCDDAYQPYSYADKHRNPQGIYTEIMKRAFKEMKGYQVSIKPLPWPRAMKALEQREVFAVYPPYYRPLERPFIKDYSTPILKETVVVYALKDSANKNKRNWPGDWFGHTVGIFTGTMDIAGREFGEAVKNKKIKIQESNNNEQNLRNLITKKTDAYVNDRNAILYTLKTLKQHGEWPKNAPELEEVAVVSEEDGYLAFSMDDKKFPYKKDFIKEFNAAISKMKQNHEIEKITKDYLSKIDTAPDK</sequence>
<gene>
    <name evidence="3" type="ORF">NWE73_04150</name>
</gene>
<evidence type="ECO:0000313" key="3">
    <source>
        <dbReference type="EMBL" id="MDG0815543.1"/>
    </source>
</evidence>
<dbReference type="RefSeq" id="WP_277577018.1">
    <property type="nucleotide sequence ID" value="NZ_JANRMI010000001.1"/>
</dbReference>
<name>A0ABT6DFC6_9BACT</name>
<dbReference type="SMART" id="SM00062">
    <property type="entry name" value="PBPb"/>
    <property type="match status" value="1"/>
</dbReference>
<evidence type="ECO:0000259" key="2">
    <source>
        <dbReference type="SMART" id="SM00062"/>
    </source>
</evidence>
<comment type="caution">
    <text evidence="3">The sequence shown here is derived from an EMBL/GenBank/DDBJ whole genome shotgun (WGS) entry which is preliminary data.</text>
</comment>
<reference evidence="3" key="1">
    <citation type="submission" date="2022-08" db="EMBL/GenBank/DDBJ databases">
        <title>Novel Bdellovibrio Species Isolated from Svalbard: Designation Bdellovibrio svalbardensis.</title>
        <authorList>
            <person name="Mitchell R.J."/>
            <person name="Choi S.Y."/>
        </authorList>
    </citation>
    <scope>NUCLEOTIDE SEQUENCE</scope>
    <source>
        <strain evidence="3">PAP01</strain>
    </source>
</reference>
<dbReference type="SUPFAM" id="SSF53850">
    <property type="entry name" value="Periplasmic binding protein-like II"/>
    <property type="match status" value="1"/>
</dbReference>
<dbReference type="Proteomes" id="UP001152321">
    <property type="component" value="Unassembled WGS sequence"/>
</dbReference>
<feature type="domain" description="Solute-binding protein family 3/N-terminal" evidence="2">
    <location>
        <begin position="25"/>
        <end position="267"/>
    </location>
</feature>